<organism evidence="4 5">
    <name type="scientific">Parasphaerochaeta coccoides (strain ATCC BAA-1237 / DSM 17374 / SPN1)</name>
    <name type="common">Sphaerochaeta coccoides</name>
    <dbReference type="NCBI Taxonomy" id="760011"/>
    <lineage>
        <taxon>Bacteria</taxon>
        <taxon>Pseudomonadati</taxon>
        <taxon>Spirochaetota</taxon>
        <taxon>Spirochaetia</taxon>
        <taxon>Spirochaetales</taxon>
        <taxon>Sphaerochaetaceae</taxon>
        <taxon>Parasphaerochaeta</taxon>
    </lineage>
</organism>
<protein>
    <submittedName>
        <fullName evidence="4">Extracellular solute-binding protein family 1</fullName>
    </submittedName>
</protein>
<evidence type="ECO:0000313" key="4">
    <source>
        <dbReference type="EMBL" id="AEC02574.1"/>
    </source>
</evidence>
<dbReference type="OrthoDB" id="9768630at2"/>
<proteinExistence type="inferred from homology"/>
<dbReference type="RefSeq" id="WP_013739969.1">
    <property type="nucleotide sequence ID" value="NC_015436.1"/>
</dbReference>
<dbReference type="EMBL" id="CP002659">
    <property type="protein sequence ID" value="AEC02574.1"/>
    <property type="molecule type" value="Genomic_DNA"/>
</dbReference>
<dbReference type="Proteomes" id="UP000007939">
    <property type="component" value="Chromosome"/>
</dbReference>
<keyword evidence="3" id="KW-0732">Signal</keyword>
<dbReference type="InterPro" id="IPR006059">
    <property type="entry name" value="SBP"/>
</dbReference>
<gene>
    <name evidence="4" type="ordered locus">Spico_1369</name>
</gene>
<feature type="chain" id="PRO_5003313761" evidence="3">
    <location>
        <begin position="24"/>
        <end position="450"/>
    </location>
</feature>
<dbReference type="InterPro" id="IPR050490">
    <property type="entry name" value="Bact_solute-bd_prot1"/>
</dbReference>
<dbReference type="Gene3D" id="3.40.190.10">
    <property type="entry name" value="Periplasmic binding protein-like II"/>
    <property type="match status" value="1"/>
</dbReference>
<dbReference type="PANTHER" id="PTHR43649">
    <property type="entry name" value="ARABINOSE-BINDING PROTEIN-RELATED"/>
    <property type="match status" value="1"/>
</dbReference>
<dbReference type="GO" id="GO:0042597">
    <property type="term" value="C:periplasmic space"/>
    <property type="evidence" value="ECO:0007669"/>
    <property type="project" value="UniProtKB-SubCell"/>
</dbReference>
<dbReference type="eggNOG" id="COG1653">
    <property type="taxonomic scope" value="Bacteria"/>
</dbReference>
<dbReference type="HOGENOM" id="CLU_579742_0_0_12"/>
<name>F4GHI5_PARC1</name>
<dbReference type="SUPFAM" id="SSF53850">
    <property type="entry name" value="Periplasmic binding protein-like II"/>
    <property type="match status" value="1"/>
</dbReference>
<dbReference type="STRING" id="760011.Spico_1369"/>
<reference evidence="5" key="1">
    <citation type="submission" date="2011-04" db="EMBL/GenBank/DDBJ databases">
        <title>The complete genome of Spirochaeta coccoides DSM 17374.</title>
        <authorList>
            <person name="Lucas S."/>
            <person name="Copeland A."/>
            <person name="Lapidus A."/>
            <person name="Bruce D."/>
            <person name="Goodwin L."/>
            <person name="Pitluck S."/>
            <person name="Peters L."/>
            <person name="Kyrpides N."/>
            <person name="Mavromatis K."/>
            <person name="Pagani I."/>
            <person name="Ivanova N."/>
            <person name="Ovchinnikova G."/>
            <person name="Lu M."/>
            <person name="Detter J.C."/>
            <person name="Tapia R."/>
            <person name="Han C."/>
            <person name="Land M."/>
            <person name="Hauser L."/>
            <person name="Markowitz V."/>
            <person name="Cheng J.-F."/>
            <person name="Hugenholtz P."/>
            <person name="Woyke T."/>
            <person name="Wu D."/>
            <person name="Spring S."/>
            <person name="Schroeder M."/>
            <person name="Brambilla E."/>
            <person name="Klenk H.-P."/>
            <person name="Eisen J.A."/>
        </authorList>
    </citation>
    <scope>NUCLEOTIDE SEQUENCE [LARGE SCALE GENOMIC DNA]</scope>
    <source>
        <strain evidence="5">ATCC BAA-1237 / DSM 17374 / SPN1</strain>
    </source>
</reference>
<accession>F4GHI5</accession>
<evidence type="ECO:0000256" key="1">
    <source>
        <dbReference type="ARBA" id="ARBA00004418"/>
    </source>
</evidence>
<dbReference type="Pfam" id="PF13416">
    <property type="entry name" value="SBP_bac_8"/>
    <property type="match status" value="1"/>
</dbReference>
<keyword evidence="5" id="KW-1185">Reference proteome</keyword>
<comment type="subcellular location">
    <subcellularLocation>
        <location evidence="1">Periplasm</location>
    </subcellularLocation>
</comment>
<evidence type="ECO:0000256" key="2">
    <source>
        <dbReference type="ARBA" id="ARBA00008520"/>
    </source>
</evidence>
<feature type="signal peptide" evidence="3">
    <location>
        <begin position="1"/>
        <end position="23"/>
    </location>
</feature>
<dbReference type="AlphaFoldDB" id="F4GHI5"/>
<dbReference type="PANTHER" id="PTHR43649:SF32">
    <property type="entry name" value="SUGAR BINDING SECRETED PROTEIN"/>
    <property type="match status" value="1"/>
</dbReference>
<dbReference type="KEGG" id="scc:Spico_1369"/>
<reference evidence="4 5" key="2">
    <citation type="journal article" date="2012" name="Stand. Genomic Sci.">
        <title>Complete genome sequence of the termite hindgut bacterium Spirochaeta coccoides type strain (SPN1(T)), reclassification in the genus Sphaerochaeta as Sphaerochaeta coccoides comb. nov. and emendations of the family Spirochaetaceae and the genus Sphaerochaeta.</title>
        <authorList>
            <person name="Abt B."/>
            <person name="Han C."/>
            <person name="Scheuner C."/>
            <person name="Lu M."/>
            <person name="Lapidus A."/>
            <person name="Nolan M."/>
            <person name="Lucas S."/>
            <person name="Hammon N."/>
            <person name="Deshpande S."/>
            <person name="Cheng J.F."/>
            <person name="Tapia R."/>
            <person name="Goodwin L.A."/>
            <person name="Pitluck S."/>
            <person name="Liolios K."/>
            <person name="Pagani I."/>
            <person name="Ivanova N."/>
            <person name="Mavromatis K."/>
            <person name="Mikhailova N."/>
            <person name="Huntemann M."/>
            <person name="Pati A."/>
            <person name="Chen A."/>
            <person name="Palaniappan K."/>
            <person name="Land M."/>
            <person name="Hauser L."/>
            <person name="Brambilla E.M."/>
            <person name="Rohde M."/>
            <person name="Spring S."/>
            <person name="Gronow S."/>
            <person name="Goker M."/>
            <person name="Woyke T."/>
            <person name="Bristow J."/>
            <person name="Eisen J.A."/>
            <person name="Markowitz V."/>
            <person name="Hugenholtz P."/>
            <person name="Kyrpides N.C."/>
            <person name="Klenk H.P."/>
            <person name="Detter J.C."/>
        </authorList>
    </citation>
    <scope>NUCLEOTIDE SEQUENCE [LARGE SCALE GENOMIC DNA]</scope>
    <source>
        <strain evidence="5">ATCC BAA-1237 / DSM 17374 / SPN1</strain>
    </source>
</reference>
<comment type="similarity">
    <text evidence="2">Belongs to the bacterial solute-binding protein 1 family.</text>
</comment>
<evidence type="ECO:0000256" key="3">
    <source>
        <dbReference type="SAM" id="SignalP"/>
    </source>
</evidence>
<sequence>MNRRRIALSVCMFLLAGTLCMFASGSKEKVSKEPGTYPAGKLAIWTYGMPEYMRIYFQDYIDRADTPVKDVTVEMVNYKGEADVRQQVLMDLAAGTLNGLPTAISTFPVSMQVMADAGVLLDLTDKLAPYKDFFIEGAFDQATYKGRIYGIPYTLQPKMLFYNADIFDQYGIDPGRMATMEGYINVGRELNEKSNGKVKLSYVDPGSYTWRYWFRRGLMPQAQAKIWDENGNVVFDKDPGTRLAMTTFSRMLEEGLLLNAAMFSPPLYEATRRGEIATFYVESFWDSYLRNNLADMSGSWRSLPAPVFEDIGTAGAQVIAMYCVIDKPGNAYADLFVDILLDFNLNTKARNEWSDRMIALSYPTEHPIVTNMLADPYWSEPSAYYGGESYKKQVTASFLNPSENLTVTENDAEADVIISSELEKYVAGAQDIETTIKSIGQQLRMRLNLK</sequence>
<evidence type="ECO:0000313" key="5">
    <source>
        <dbReference type="Proteomes" id="UP000007939"/>
    </source>
</evidence>